<evidence type="ECO:0000313" key="1">
    <source>
        <dbReference type="EMBL" id="MBO9205250.1"/>
    </source>
</evidence>
<keyword evidence="2" id="KW-1185">Reference proteome</keyword>
<dbReference type="RefSeq" id="WP_209144646.1">
    <property type="nucleotide sequence ID" value="NZ_JAGHKO010000024.1"/>
</dbReference>
<proteinExistence type="predicted"/>
<accession>A0ABS3Z502</accession>
<organism evidence="1 2">
    <name type="scientific">Niastella soli</name>
    <dbReference type="NCBI Taxonomy" id="2821487"/>
    <lineage>
        <taxon>Bacteria</taxon>
        <taxon>Pseudomonadati</taxon>
        <taxon>Bacteroidota</taxon>
        <taxon>Chitinophagia</taxon>
        <taxon>Chitinophagales</taxon>
        <taxon>Chitinophagaceae</taxon>
        <taxon>Niastella</taxon>
    </lineage>
</organism>
<gene>
    <name evidence="1" type="ORF">J7I42_33490</name>
</gene>
<sequence>MNKKYYFFYLEISLRNEDDSNIYAYENVSHIPTERLIEIFKINLAKDPSLTEGYFLTKTNYRKYKKYISENIGEVNVDVFEYCLRQYASDDFNSIRKLYKEDLME</sequence>
<dbReference type="EMBL" id="JAGHKO010000024">
    <property type="protein sequence ID" value="MBO9205250.1"/>
    <property type="molecule type" value="Genomic_DNA"/>
</dbReference>
<evidence type="ECO:0000313" key="2">
    <source>
        <dbReference type="Proteomes" id="UP000677244"/>
    </source>
</evidence>
<dbReference type="Proteomes" id="UP000677244">
    <property type="component" value="Unassembled WGS sequence"/>
</dbReference>
<protein>
    <submittedName>
        <fullName evidence="1">Uncharacterized protein</fullName>
    </submittedName>
</protein>
<name>A0ABS3Z502_9BACT</name>
<comment type="caution">
    <text evidence="1">The sequence shown here is derived from an EMBL/GenBank/DDBJ whole genome shotgun (WGS) entry which is preliminary data.</text>
</comment>
<reference evidence="1 2" key="1">
    <citation type="submission" date="2021-03" db="EMBL/GenBank/DDBJ databases">
        <title>Assistant Professor.</title>
        <authorList>
            <person name="Huq M.A."/>
        </authorList>
    </citation>
    <scope>NUCLEOTIDE SEQUENCE [LARGE SCALE GENOMIC DNA]</scope>
    <source>
        <strain evidence="1 2">MAH-29</strain>
    </source>
</reference>